<protein>
    <submittedName>
        <fullName evidence="3">GHKL domain-containing protein</fullName>
    </submittedName>
</protein>
<dbReference type="Pfam" id="PF14501">
    <property type="entry name" value="HATPase_c_5"/>
    <property type="match status" value="1"/>
</dbReference>
<feature type="transmembrane region" description="Helical" evidence="1">
    <location>
        <begin position="369"/>
        <end position="388"/>
    </location>
</feature>
<dbReference type="PANTHER" id="PTHR40448:SF1">
    <property type="entry name" value="TWO-COMPONENT SENSOR HISTIDINE KINASE"/>
    <property type="match status" value="1"/>
</dbReference>
<proteinExistence type="predicted"/>
<dbReference type="AlphaFoldDB" id="A0A9D2DQE1"/>
<dbReference type="GO" id="GO:0042802">
    <property type="term" value="F:identical protein binding"/>
    <property type="evidence" value="ECO:0007669"/>
    <property type="project" value="TreeGrafter"/>
</dbReference>
<dbReference type="SUPFAM" id="SSF55874">
    <property type="entry name" value="ATPase domain of HSP90 chaperone/DNA topoisomerase II/histidine kinase"/>
    <property type="match status" value="1"/>
</dbReference>
<feature type="transmembrane region" description="Helical" evidence="1">
    <location>
        <begin position="299"/>
        <end position="319"/>
    </location>
</feature>
<name>A0A9D2DQE1_9FIRM</name>
<dbReference type="Gene3D" id="3.30.565.10">
    <property type="entry name" value="Histidine kinase-like ATPase, C-terminal domain"/>
    <property type="match status" value="1"/>
</dbReference>
<evidence type="ECO:0000313" key="4">
    <source>
        <dbReference type="Proteomes" id="UP000824041"/>
    </source>
</evidence>
<dbReference type="EMBL" id="DXBU01000004">
    <property type="protein sequence ID" value="HIZ21183.1"/>
    <property type="molecule type" value="Genomic_DNA"/>
</dbReference>
<comment type="caution">
    <text evidence="3">The sequence shown here is derived from an EMBL/GenBank/DDBJ whole genome shotgun (WGS) entry which is preliminary data.</text>
</comment>
<dbReference type="PANTHER" id="PTHR40448">
    <property type="entry name" value="TWO-COMPONENT SENSOR HISTIDINE KINASE"/>
    <property type="match status" value="1"/>
</dbReference>
<dbReference type="Proteomes" id="UP000824041">
    <property type="component" value="Unassembled WGS sequence"/>
</dbReference>
<evidence type="ECO:0000256" key="1">
    <source>
        <dbReference type="SAM" id="Phobius"/>
    </source>
</evidence>
<gene>
    <name evidence="3" type="ORF">IAA21_00090</name>
</gene>
<feature type="transmembrane region" description="Helical" evidence="1">
    <location>
        <begin position="339"/>
        <end position="357"/>
    </location>
</feature>
<evidence type="ECO:0000259" key="2">
    <source>
        <dbReference type="Pfam" id="PF14501"/>
    </source>
</evidence>
<organism evidence="3 4">
    <name type="scientific">Candidatus Blautia faecigallinarum</name>
    <dbReference type="NCBI Taxonomy" id="2838488"/>
    <lineage>
        <taxon>Bacteria</taxon>
        <taxon>Bacillati</taxon>
        <taxon>Bacillota</taxon>
        <taxon>Clostridia</taxon>
        <taxon>Lachnospirales</taxon>
        <taxon>Lachnospiraceae</taxon>
        <taxon>Blautia</taxon>
    </lineage>
</organism>
<dbReference type="CDD" id="cd16935">
    <property type="entry name" value="HATPase_AgrC-ComD-like"/>
    <property type="match status" value="1"/>
</dbReference>
<feature type="transmembrane region" description="Helical" evidence="1">
    <location>
        <begin position="278"/>
        <end position="294"/>
    </location>
</feature>
<keyword evidence="1" id="KW-0472">Membrane</keyword>
<accession>A0A9D2DQE1</accession>
<feature type="transmembrane region" description="Helical" evidence="1">
    <location>
        <begin position="239"/>
        <end position="258"/>
    </location>
</feature>
<keyword evidence="1" id="KW-0812">Transmembrane</keyword>
<dbReference type="InterPro" id="IPR032834">
    <property type="entry name" value="NatK-like_C"/>
</dbReference>
<dbReference type="InterPro" id="IPR036890">
    <property type="entry name" value="HATPase_C_sf"/>
</dbReference>
<feature type="transmembrane region" description="Helical" evidence="1">
    <location>
        <begin position="212"/>
        <end position="232"/>
    </location>
</feature>
<feature type="transmembrane region" description="Helical" evidence="1">
    <location>
        <begin position="408"/>
        <end position="430"/>
    </location>
</feature>
<evidence type="ECO:0000313" key="3">
    <source>
        <dbReference type="EMBL" id="HIZ21183.1"/>
    </source>
</evidence>
<reference evidence="3" key="1">
    <citation type="journal article" date="2021" name="PeerJ">
        <title>Extensive microbial diversity within the chicken gut microbiome revealed by metagenomics and culture.</title>
        <authorList>
            <person name="Gilroy R."/>
            <person name="Ravi A."/>
            <person name="Getino M."/>
            <person name="Pursley I."/>
            <person name="Horton D.L."/>
            <person name="Alikhan N.F."/>
            <person name="Baker D."/>
            <person name="Gharbi K."/>
            <person name="Hall N."/>
            <person name="Watson M."/>
            <person name="Adriaenssens E.M."/>
            <person name="Foster-Nyarko E."/>
            <person name="Jarju S."/>
            <person name="Secka A."/>
            <person name="Antonio M."/>
            <person name="Oren A."/>
            <person name="Chaudhuri R.R."/>
            <person name="La Ragione R."/>
            <person name="Hildebrand F."/>
            <person name="Pallen M.J."/>
        </authorList>
    </citation>
    <scope>NUCLEOTIDE SEQUENCE</scope>
    <source>
        <strain evidence="3">14324</strain>
    </source>
</reference>
<reference evidence="3" key="2">
    <citation type="submission" date="2021-04" db="EMBL/GenBank/DDBJ databases">
        <authorList>
            <person name="Gilroy R."/>
        </authorList>
    </citation>
    <scope>NUCLEOTIDE SEQUENCE</scope>
    <source>
        <strain evidence="3">14324</strain>
    </source>
</reference>
<sequence>MKKKHRRSVVRILGALLLSLLLCIPAGLAFFYFTQPMEDVSYDLSLLAEDGQEYQGDKGWTVYIDEAGERTPLTSNGTGGYSGLTEPGQTFYYSRKLTERLDSPMLQIGVANRTVAVFLDDDVIYTDCPDLDNRIGYLALPMLEADRFEPLTVSLPPDYPGRTLTIAQSTPIYSETSTEADPSFSETVWPCDITLYCGYAYESGLIAEASRVMLPAVLLSALMLLLLAVFVWNAWMGKLYPQLPVFVLALLFQIGSILSGAEFFSSYFGILPVDLRQLFFHLSAGALFLFLTLYSGRLLLLSAAVTALHWAATALYFLVQMDWLMEYGALYVFLSELPQYTGFFGLLLFLAEGFLLWKRGSRFFRRMCAAALTTAAGYGIFLLCTLFLRPGYAADVFKRLKDEAVTRLPYFSLQLVWDLCLIAALVSVIMEVVSQMTEYFTENAVLTTKNKLALESYENLRRQSEEIQMLRHDTMKHYSLLYAMAKERPEQISGYLKDLIGQARDIRPVVASRNRVLDILVNGKLSEAAEKGISVEILRSDAPERLPLSDGDLCRLVLNILDNAVYAASRPRAKEHFIRLDFHCKEQHFVFSCENSRADLPQKKKLPHPEEHGYGLKIIRQIMSRWGEDMISVEESPSSYSITVILPL</sequence>
<keyword evidence="1" id="KW-1133">Transmembrane helix</keyword>
<feature type="domain" description="Sensor histidine kinase NatK-like C-terminal" evidence="2">
    <location>
        <begin position="552"/>
        <end position="646"/>
    </location>
</feature>